<dbReference type="EMBL" id="JAEHHL010000009">
    <property type="protein sequence ID" value="MBK0400577.1"/>
    <property type="molecule type" value="Genomic_DNA"/>
</dbReference>
<organism evidence="1 2">
    <name type="scientific">Thermohalobaculum xanthum</name>
    <dbReference type="NCBI Taxonomy" id="2753746"/>
    <lineage>
        <taxon>Bacteria</taxon>
        <taxon>Pseudomonadati</taxon>
        <taxon>Pseudomonadota</taxon>
        <taxon>Alphaproteobacteria</taxon>
        <taxon>Rhodobacterales</taxon>
        <taxon>Paracoccaceae</taxon>
        <taxon>Thermohalobaculum</taxon>
    </lineage>
</organism>
<proteinExistence type="predicted"/>
<protein>
    <submittedName>
        <fullName evidence="1">DUF1489 domain-containing protein</fullName>
    </submittedName>
</protein>
<reference evidence="1" key="1">
    <citation type="submission" date="2020-12" db="EMBL/GenBank/DDBJ databases">
        <title>Bacterial taxonomy.</title>
        <authorList>
            <person name="Pan X."/>
        </authorList>
    </citation>
    <scope>NUCLEOTIDE SEQUENCE</scope>
    <source>
        <strain evidence="1">M0105</strain>
    </source>
</reference>
<accession>A0A8J7SEC2</accession>
<dbReference type="Proteomes" id="UP000655420">
    <property type="component" value="Unassembled WGS sequence"/>
</dbReference>
<dbReference type="PIRSF" id="PIRSF032025">
    <property type="entry name" value="UCP032025"/>
    <property type="match status" value="1"/>
</dbReference>
<dbReference type="AlphaFoldDB" id="A0A8J7SEC2"/>
<sequence length="153" mass="16810">MPSETGKDALHLVKLCVGADSIEDLAEWQAARSAERRAAGLDPRPRHVTRMWPRRQDDLLAGGSLYWVIRGLVLVRQRILSLDPVTGEDGIRRCALILDPELVRVEARPRSAFQGWRYLRAGDAPPDLPKDAQEGAGLPQEMQSALAALGVIG</sequence>
<name>A0A8J7SEC2_9RHOB</name>
<dbReference type="InterPro" id="IPR008320">
    <property type="entry name" value="UCP032025"/>
</dbReference>
<dbReference type="RefSeq" id="WP_200611559.1">
    <property type="nucleotide sequence ID" value="NZ_JAEHHL010000009.1"/>
</dbReference>
<gene>
    <name evidence="1" type="ORF">H0I76_15365</name>
</gene>
<dbReference type="Pfam" id="PF07370">
    <property type="entry name" value="DUF1489"/>
    <property type="match status" value="1"/>
</dbReference>
<evidence type="ECO:0000313" key="2">
    <source>
        <dbReference type="Proteomes" id="UP000655420"/>
    </source>
</evidence>
<keyword evidence="2" id="KW-1185">Reference proteome</keyword>
<comment type="caution">
    <text evidence="1">The sequence shown here is derived from an EMBL/GenBank/DDBJ whole genome shotgun (WGS) entry which is preliminary data.</text>
</comment>
<evidence type="ECO:0000313" key="1">
    <source>
        <dbReference type="EMBL" id="MBK0400577.1"/>
    </source>
</evidence>